<reference evidence="2" key="1">
    <citation type="journal article" date="2023" name="Nat. Plants">
        <title>Single-cell RNA sequencing provides a high-resolution roadmap for understanding the multicellular compartmentation of specialized metabolism.</title>
        <authorList>
            <person name="Sun S."/>
            <person name="Shen X."/>
            <person name="Li Y."/>
            <person name="Li Y."/>
            <person name="Wang S."/>
            <person name="Li R."/>
            <person name="Zhang H."/>
            <person name="Shen G."/>
            <person name="Guo B."/>
            <person name="Wei J."/>
            <person name="Xu J."/>
            <person name="St-Pierre B."/>
            <person name="Chen S."/>
            <person name="Sun C."/>
        </authorList>
    </citation>
    <scope>NUCLEOTIDE SEQUENCE [LARGE SCALE GENOMIC DNA]</scope>
</reference>
<accession>A0ACC0B9S6</accession>
<evidence type="ECO:0000313" key="2">
    <source>
        <dbReference type="Proteomes" id="UP001060085"/>
    </source>
</evidence>
<organism evidence="1 2">
    <name type="scientific">Catharanthus roseus</name>
    <name type="common">Madagascar periwinkle</name>
    <name type="synonym">Vinca rosea</name>
    <dbReference type="NCBI Taxonomy" id="4058"/>
    <lineage>
        <taxon>Eukaryota</taxon>
        <taxon>Viridiplantae</taxon>
        <taxon>Streptophyta</taxon>
        <taxon>Embryophyta</taxon>
        <taxon>Tracheophyta</taxon>
        <taxon>Spermatophyta</taxon>
        <taxon>Magnoliopsida</taxon>
        <taxon>eudicotyledons</taxon>
        <taxon>Gunneridae</taxon>
        <taxon>Pentapetalae</taxon>
        <taxon>asterids</taxon>
        <taxon>lamiids</taxon>
        <taxon>Gentianales</taxon>
        <taxon>Apocynaceae</taxon>
        <taxon>Rauvolfioideae</taxon>
        <taxon>Vinceae</taxon>
        <taxon>Catharanthinae</taxon>
        <taxon>Catharanthus</taxon>
    </lineage>
</organism>
<sequence length="843" mass="96432">MGCPNNIFFLADDLVTALVKDENVFVLKKRLTSNVGVIILDVHAYCIELVGIIRRSKDPKLVVSFAHFLYQSVLKNYLFHNICNILQRMPVVDISGNVSLCSLILVPASVGMWVKLFGLSRPSILGFQRCDIRTKEVHDLQHHKDMGRYIAQSCGRYAELGGEKELLNFLVNNGKAFDLPHSKPPDSALEIASDELTCDQGLLLLEWIKNLRSQTYNCEMTKSIRRGKWLKTYTGFKSPKRCYLCGEIENKTILDLGSAMLSYKDELIFIGVQIRDEDISNLIVRSVVHLASSKMSVKLLDEHLRKSLQEGKWLKSLQGYASPMGSIFLTSGEDSIGQIVDMPIVDRMHYGSKLIFFQVELNFLGVVVGREELYKLIPLNFRFPQDPSSLTSDAALMLLKCMNLQPWMKTDSGFRCPNECLLPDPRGITYLIYYGGKIRSYMAELKAIGVIVDLESARDVVVGKLVSLVSSIGLTSSQCEMPSLVSSVVSHLSDIMWVKTNCGYRYAKQTIILCDAEWAHISNLVDLPVIDEGFYGDEIYSFRDEMKMLGFMVSFRDCIPSVARSLKLPEGPLVSETACTLLHYVASLINSEESSDKSLLEDLLRKLRETKWLKTSMGYRCPHEALLFDMEWECYLKELDGPFIDQKFYRSLSSEEMDALRVLGVKTGIKEVCDLLFKNLTSHIRSFQVKRIYRFLQKFQWTPMSQENLAVQFWVPEEHLYRGGKWVSNYECVIHDKDNLFTHRLHVLDKYYEPELLCYFSHAFRVAWVPKLQQYIDLYKFWQENNHEVTAAEMNGFWAYMAKSWDSDLCTQRTIKSNMTMVPAVGCFGDCSFAEEGRSAYSR</sequence>
<keyword evidence="2" id="KW-1185">Reference proteome</keyword>
<comment type="caution">
    <text evidence="1">The sequence shown here is derived from an EMBL/GenBank/DDBJ whole genome shotgun (WGS) entry which is preliminary data.</text>
</comment>
<dbReference type="EMBL" id="CM044704">
    <property type="protein sequence ID" value="KAI5669370.1"/>
    <property type="molecule type" value="Genomic_DNA"/>
</dbReference>
<proteinExistence type="predicted"/>
<gene>
    <name evidence="1" type="ORF">M9H77_19223</name>
</gene>
<protein>
    <submittedName>
        <fullName evidence="1">Uncharacterized protein</fullName>
    </submittedName>
</protein>
<dbReference type="Proteomes" id="UP001060085">
    <property type="component" value="Linkage Group LG04"/>
</dbReference>
<name>A0ACC0B9S6_CATRO</name>
<evidence type="ECO:0000313" key="1">
    <source>
        <dbReference type="EMBL" id="KAI5669370.1"/>
    </source>
</evidence>